<dbReference type="AlphaFoldDB" id="A0A5N6JGB0"/>
<feature type="signal peptide" evidence="2">
    <location>
        <begin position="1"/>
        <end position="20"/>
    </location>
</feature>
<reference evidence="3 4" key="1">
    <citation type="submission" date="2019-04" db="EMBL/GenBank/DDBJ databases">
        <title>Fungal friends and foes A comparative genomics study of 23 Aspergillus species from section Flavi.</title>
        <authorList>
            <consortium name="DOE Joint Genome Institute"/>
            <person name="Kjaerbolling I."/>
            <person name="Vesth T.C."/>
            <person name="Frisvad J.C."/>
            <person name="Nybo J.L."/>
            <person name="Theobald S."/>
            <person name="Kildgaard S."/>
            <person name="Petersen T.I."/>
            <person name="Kuo A."/>
            <person name="Sato A."/>
            <person name="Lyhne E.K."/>
            <person name="Kogle M.E."/>
            <person name="Wiebenga A."/>
            <person name="Kun R.S."/>
            <person name="Lubbers R.J."/>
            <person name="Makela M.R."/>
            <person name="Barry K."/>
            <person name="Chovatia M."/>
            <person name="Clum A."/>
            <person name="Daum C."/>
            <person name="Haridas S."/>
            <person name="He G."/>
            <person name="LaButti K."/>
            <person name="Lipzen A."/>
            <person name="Mondo S."/>
            <person name="Pangilinan J."/>
            <person name="Riley R."/>
            <person name="Salamov A."/>
            <person name="Simmons B.A."/>
            <person name="Magnuson J.K."/>
            <person name="Henrissat B."/>
            <person name="Mortensen U.H."/>
            <person name="Larsen T.O."/>
            <person name="De vries R.P."/>
            <person name="Grigoriev I.V."/>
            <person name="Machida M."/>
            <person name="Baker S.E."/>
            <person name="Andersen M.R."/>
        </authorList>
    </citation>
    <scope>NUCLEOTIDE SEQUENCE [LARGE SCALE GENOMIC DNA]</scope>
    <source>
        <strain evidence="3 4">CBS 117635</strain>
    </source>
</reference>
<accession>A0A5N6JGB0</accession>
<evidence type="ECO:0000256" key="1">
    <source>
        <dbReference type="SAM" id="MobiDB-lite"/>
    </source>
</evidence>
<gene>
    <name evidence="3" type="ORF">BDV30DRAFT_234665</name>
</gene>
<sequence>MLYSATVYITALGLTSFSAAAPLSGLAGAVAGLVETAEVLPRREDVDDPLAESLGKGRLPFGSGSGGSKRDIESSVAGQLSGAAGPLDEGSQ</sequence>
<proteinExistence type="predicted"/>
<protein>
    <submittedName>
        <fullName evidence="3">Uncharacterized protein</fullName>
    </submittedName>
</protein>
<evidence type="ECO:0000256" key="2">
    <source>
        <dbReference type="SAM" id="SignalP"/>
    </source>
</evidence>
<organism evidence="3 4">
    <name type="scientific">Aspergillus minisclerotigenes</name>
    <dbReference type="NCBI Taxonomy" id="656917"/>
    <lineage>
        <taxon>Eukaryota</taxon>
        <taxon>Fungi</taxon>
        <taxon>Dikarya</taxon>
        <taxon>Ascomycota</taxon>
        <taxon>Pezizomycotina</taxon>
        <taxon>Eurotiomycetes</taxon>
        <taxon>Eurotiomycetidae</taxon>
        <taxon>Eurotiales</taxon>
        <taxon>Aspergillaceae</taxon>
        <taxon>Aspergillus</taxon>
        <taxon>Aspergillus subgen. Circumdati</taxon>
    </lineage>
</organism>
<dbReference type="EMBL" id="ML732772">
    <property type="protein sequence ID" value="KAB8277330.1"/>
    <property type="molecule type" value="Genomic_DNA"/>
</dbReference>
<feature type="chain" id="PRO_5025056517" evidence="2">
    <location>
        <begin position="21"/>
        <end position="92"/>
    </location>
</feature>
<keyword evidence="2" id="KW-0732">Signal</keyword>
<keyword evidence="4" id="KW-1185">Reference proteome</keyword>
<evidence type="ECO:0000313" key="4">
    <source>
        <dbReference type="Proteomes" id="UP000326289"/>
    </source>
</evidence>
<dbReference type="Proteomes" id="UP000326289">
    <property type="component" value="Unassembled WGS sequence"/>
</dbReference>
<name>A0A5N6JGB0_9EURO</name>
<feature type="region of interest" description="Disordered" evidence="1">
    <location>
        <begin position="44"/>
        <end position="92"/>
    </location>
</feature>
<evidence type="ECO:0000313" key="3">
    <source>
        <dbReference type="EMBL" id="KAB8277330.1"/>
    </source>
</evidence>